<dbReference type="Gene3D" id="3.40.50.300">
    <property type="entry name" value="P-loop containing nucleotide triphosphate hydrolases"/>
    <property type="match status" value="1"/>
</dbReference>
<evidence type="ECO:0000313" key="4">
    <source>
        <dbReference type="EMBL" id="TMM53142.1"/>
    </source>
</evidence>
<dbReference type="EMBL" id="VATY01000005">
    <property type="protein sequence ID" value="TMM53142.1"/>
    <property type="molecule type" value="Genomic_DNA"/>
</dbReference>
<keyword evidence="5" id="KW-1185">Reference proteome</keyword>
<dbReference type="GO" id="GO:0016887">
    <property type="term" value="F:ATP hydrolysis activity"/>
    <property type="evidence" value="ECO:0007669"/>
    <property type="project" value="InterPro"/>
</dbReference>
<comment type="caution">
    <text evidence="4">The sequence shown here is derived from an EMBL/GenBank/DDBJ whole genome shotgun (WGS) entry which is preliminary data.</text>
</comment>
<dbReference type="GO" id="GO:0005524">
    <property type="term" value="F:ATP binding"/>
    <property type="evidence" value="ECO:0007669"/>
    <property type="project" value="UniProtKB-KW"/>
</dbReference>
<dbReference type="Pfam" id="PF00005">
    <property type="entry name" value="ABC_tran"/>
    <property type="match status" value="1"/>
</dbReference>
<dbReference type="AlphaFoldDB" id="A0A5S3PG87"/>
<dbReference type="Proteomes" id="UP000310314">
    <property type="component" value="Unassembled WGS sequence"/>
</dbReference>
<dbReference type="PANTHER" id="PTHR43158">
    <property type="entry name" value="SKFA PEPTIDE EXPORT ATP-BINDING PROTEIN SKFE"/>
    <property type="match status" value="1"/>
</dbReference>
<evidence type="ECO:0000313" key="5">
    <source>
        <dbReference type="Proteomes" id="UP000310314"/>
    </source>
</evidence>
<dbReference type="SUPFAM" id="SSF52540">
    <property type="entry name" value="P-loop containing nucleoside triphosphate hydrolases"/>
    <property type="match status" value="1"/>
</dbReference>
<feature type="domain" description="ABC transporter" evidence="3">
    <location>
        <begin position="3"/>
        <end position="221"/>
    </location>
</feature>
<dbReference type="RefSeq" id="WP_138659602.1">
    <property type="nucleotide sequence ID" value="NZ_VATY01000005.1"/>
</dbReference>
<dbReference type="InterPro" id="IPR003439">
    <property type="entry name" value="ABC_transporter-like_ATP-bd"/>
</dbReference>
<reference evidence="4 5" key="1">
    <citation type="submission" date="2019-05" db="EMBL/GenBank/DDBJ databases">
        <authorList>
            <person name="Zhang J.-Y."/>
            <person name="Feg X."/>
            <person name="Du Z.-J."/>
        </authorList>
    </citation>
    <scope>NUCLEOTIDE SEQUENCE [LARGE SCALE GENOMIC DNA]</scope>
    <source>
        <strain evidence="4 5">RZ26</strain>
    </source>
</reference>
<accession>A0A5S3PG87</accession>
<dbReference type="PANTHER" id="PTHR43158:SF2">
    <property type="entry name" value="SKFA PEPTIDE EXPORT ATP-BINDING PROTEIN SKFE"/>
    <property type="match status" value="1"/>
</dbReference>
<evidence type="ECO:0000256" key="1">
    <source>
        <dbReference type="ARBA" id="ARBA00022741"/>
    </source>
</evidence>
<gene>
    <name evidence="4" type="ORF">FEE95_18915</name>
</gene>
<proteinExistence type="predicted"/>
<keyword evidence="2 4" id="KW-0067">ATP-binding</keyword>
<evidence type="ECO:0000256" key="2">
    <source>
        <dbReference type="ARBA" id="ARBA00022840"/>
    </source>
</evidence>
<organism evidence="4 5">
    <name type="scientific">Maribacter algarum</name>
    <name type="common">ex Zhang et al. 2020</name>
    <dbReference type="NCBI Taxonomy" id="2578118"/>
    <lineage>
        <taxon>Bacteria</taxon>
        <taxon>Pseudomonadati</taxon>
        <taxon>Bacteroidota</taxon>
        <taxon>Flavobacteriia</taxon>
        <taxon>Flavobacteriales</taxon>
        <taxon>Flavobacteriaceae</taxon>
        <taxon>Maribacter</taxon>
    </lineage>
</organism>
<keyword evidence="1" id="KW-0547">Nucleotide-binding</keyword>
<dbReference type="InterPro" id="IPR003593">
    <property type="entry name" value="AAA+_ATPase"/>
</dbReference>
<name>A0A5S3PG87_9FLAO</name>
<dbReference type="SMART" id="SM00382">
    <property type="entry name" value="AAA"/>
    <property type="match status" value="1"/>
</dbReference>
<evidence type="ECO:0000259" key="3">
    <source>
        <dbReference type="PROSITE" id="PS50893"/>
    </source>
</evidence>
<protein>
    <submittedName>
        <fullName evidence="4">ATP-binding cassette domain-containing protein</fullName>
    </submittedName>
</protein>
<dbReference type="InterPro" id="IPR027417">
    <property type="entry name" value="P-loop_NTPase"/>
</dbReference>
<dbReference type="PROSITE" id="PS50893">
    <property type="entry name" value="ABC_TRANSPORTER_2"/>
    <property type="match status" value="1"/>
</dbReference>
<dbReference type="OrthoDB" id="9801987at2"/>
<sequence>MKIEIDSVELSFDNKKILYGVYLKTETGKVTGVLGRNGCGKTCLLRILFGDLKPKYKSVRLDGKYLKTNLFNTGKVAYLPQHQLLPNNLSLKKAFHLFQSDWKTFTAIFDSFKIYGNSKINEISSGELRVVETYLVLDSGKEIILLDEPFSFIAPLYVEKFKDIIREKKNVSAILITDHFYREILDVSDTIYLIKNGSSKLIQSQQDLENEGYISFNPQQT</sequence>